<evidence type="ECO:0000313" key="3">
    <source>
        <dbReference type="Proteomes" id="UP000309991"/>
    </source>
</evidence>
<keyword evidence="1" id="KW-1133">Transmembrane helix</keyword>
<dbReference type="EMBL" id="MK504444">
    <property type="protein sequence ID" value="QBJ03669.1"/>
    <property type="molecule type" value="Genomic_DNA"/>
</dbReference>
<gene>
    <name evidence="2" type="ORF">UCC3521_0131</name>
</gene>
<sequence>MLVTAEIVYVTTILFEYLNAHGLMRKAAKQGMLDTNNPLQKLAYKHQLAATGLSYLMTAVLGMLAVWVSYWVAGLVANTLVAGIVLFIVLVGTFVVRNLISSLVVTLLNNHFKEHLSVKREKAMTNAQEYAQDTLKKGTLSAAQLNDLIDHMKGE</sequence>
<dbReference type="Proteomes" id="UP000309991">
    <property type="component" value="Segment"/>
</dbReference>
<keyword evidence="3" id="KW-1185">Reference proteome</keyword>
<name>A0A4Y5FEZ1_9CAUD</name>
<reference evidence="2 3" key="1">
    <citation type="submission" date="2019-02" db="EMBL/GenBank/DDBJ databases">
        <title>Isolation of virulent Lactobacillus brevis phages.</title>
        <authorList>
            <person name="Feyereisen M."/>
            <person name="Mahony J."/>
            <person name="O'Sullivan T."/>
            <person name="van Sinderen D."/>
        </authorList>
    </citation>
    <scope>NUCLEOTIDE SEQUENCE [LARGE SCALE GENOMIC DNA]</scope>
</reference>
<evidence type="ECO:0000256" key="1">
    <source>
        <dbReference type="SAM" id="Phobius"/>
    </source>
</evidence>
<evidence type="ECO:0000313" key="2">
    <source>
        <dbReference type="EMBL" id="QBJ03669.1"/>
    </source>
</evidence>
<protein>
    <submittedName>
        <fullName evidence="2">Uncharacterized protein</fullName>
    </submittedName>
</protein>
<proteinExistence type="predicted"/>
<feature type="transmembrane region" description="Helical" evidence="1">
    <location>
        <begin position="48"/>
        <end position="73"/>
    </location>
</feature>
<keyword evidence="1" id="KW-0472">Membrane</keyword>
<keyword evidence="1" id="KW-0812">Transmembrane</keyword>
<organism evidence="2 3">
    <name type="scientific">Lactobacillus phage 3-521</name>
    <dbReference type="NCBI Taxonomy" id="2510943"/>
    <lineage>
        <taxon>Viruses</taxon>
        <taxon>Duplodnaviria</taxon>
        <taxon>Heunggongvirae</taxon>
        <taxon>Uroviricota</taxon>
        <taxon>Caudoviricetes</taxon>
        <taxon>Herelleviridae</taxon>
        <taxon>Watanabevirus</taxon>
        <taxon>Watanabevirus wv3521</taxon>
    </lineage>
</organism>
<feature type="transmembrane region" description="Helical" evidence="1">
    <location>
        <begin position="79"/>
        <end position="100"/>
    </location>
</feature>
<accession>A0A4Y5FEZ1</accession>